<sequence length="34" mass="3969">AHHPLIGFNGFQDEGPLLKLSDFLFKVSWFYEKS</sequence>
<proteinExistence type="predicted"/>
<accession>A0A381W8Q6</accession>
<dbReference type="AlphaFoldDB" id="A0A381W8Q6"/>
<feature type="non-terminal residue" evidence="1">
    <location>
        <position position="1"/>
    </location>
</feature>
<organism evidence="1">
    <name type="scientific">marine metagenome</name>
    <dbReference type="NCBI Taxonomy" id="408172"/>
    <lineage>
        <taxon>unclassified sequences</taxon>
        <taxon>metagenomes</taxon>
        <taxon>ecological metagenomes</taxon>
    </lineage>
</organism>
<reference evidence="1" key="1">
    <citation type="submission" date="2018-05" db="EMBL/GenBank/DDBJ databases">
        <authorList>
            <person name="Lanie J.A."/>
            <person name="Ng W.-L."/>
            <person name="Kazmierczak K.M."/>
            <person name="Andrzejewski T.M."/>
            <person name="Davidsen T.M."/>
            <person name="Wayne K.J."/>
            <person name="Tettelin H."/>
            <person name="Glass J.I."/>
            <person name="Rusch D."/>
            <person name="Podicherti R."/>
            <person name="Tsui H.-C.T."/>
            <person name="Winkler M.E."/>
        </authorList>
    </citation>
    <scope>NUCLEOTIDE SEQUENCE</scope>
</reference>
<protein>
    <submittedName>
        <fullName evidence="1">Uncharacterized protein</fullName>
    </submittedName>
</protein>
<name>A0A381W8Q6_9ZZZZ</name>
<gene>
    <name evidence="1" type="ORF">METZ01_LOCUS101716</name>
</gene>
<dbReference type="EMBL" id="UINC01011037">
    <property type="protein sequence ID" value="SVA48862.1"/>
    <property type="molecule type" value="Genomic_DNA"/>
</dbReference>
<evidence type="ECO:0000313" key="1">
    <source>
        <dbReference type="EMBL" id="SVA48862.1"/>
    </source>
</evidence>